<dbReference type="Proteomes" id="UP000747399">
    <property type="component" value="Unassembled WGS sequence"/>
</dbReference>
<gene>
    <name evidence="2" type="ORF">Vafri_13130</name>
</gene>
<reference evidence="2" key="1">
    <citation type="journal article" date="2021" name="Proc. Natl. Acad. Sci. U.S.A.">
        <title>Three genomes in the algal genus Volvox reveal the fate of a haploid sex-determining region after a transition to homothallism.</title>
        <authorList>
            <person name="Yamamoto K."/>
            <person name="Hamaji T."/>
            <person name="Kawai-Toyooka H."/>
            <person name="Matsuzaki R."/>
            <person name="Takahashi F."/>
            <person name="Nishimura Y."/>
            <person name="Kawachi M."/>
            <person name="Noguchi H."/>
            <person name="Minakuchi Y."/>
            <person name="Umen J.G."/>
            <person name="Toyoda A."/>
            <person name="Nozaki H."/>
        </authorList>
    </citation>
    <scope>NUCLEOTIDE SEQUENCE</scope>
    <source>
        <strain evidence="2">NIES-3780</strain>
    </source>
</reference>
<dbReference type="InterPro" id="IPR002401">
    <property type="entry name" value="Cyt_P450_E_grp-I"/>
</dbReference>
<dbReference type="InterPro" id="IPR036396">
    <property type="entry name" value="Cyt_P450_sf"/>
</dbReference>
<dbReference type="EMBL" id="BNCO01000029">
    <property type="protein sequence ID" value="GIL57872.1"/>
    <property type="molecule type" value="Genomic_DNA"/>
</dbReference>
<protein>
    <recommendedName>
        <fullName evidence="4">Cytochrome P450</fullName>
    </recommendedName>
</protein>
<dbReference type="Gene3D" id="1.10.630.10">
    <property type="entry name" value="Cytochrome P450"/>
    <property type="match status" value="1"/>
</dbReference>
<evidence type="ECO:0008006" key="4">
    <source>
        <dbReference type="Google" id="ProtNLM"/>
    </source>
</evidence>
<dbReference type="GO" id="GO:0004497">
    <property type="term" value="F:monooxygenase activity"/>
    <property type="evidence" value="ECO:0007669"/>
    <property type="project" value="InterPro"/>
</dbReference>
<dbReference type="PANTHER" id="PTHR24305:SF166">
    <property type="entry name" value="CYTOCHROME P450 12A4, MITOCHONDRIAL-RELATED"/>
    <property type="match status" value="1"/>
</dbReference>
<sequence length="160" mass="17570">MGVGLSDEELWEDVHDIMGAGHETTATTTAALLYCISAHADVRQRVEQELEEVLGGRDPSYDNLERMPYLQACAKEVMRLYPAIPVFPREALQGDVLPSGHAINAGDVVFMSSYALGRSPALWPDPLTFNPDRCVCVCILAHPSPFPLSHSVSSILPHYH</sequence>
<dbReference type="InterPro" id="IPR001128">
    <property type="entry name" value="Cyt_P450"/>
</dbReference>
<evidence type="ECO:0000313" key="2">
    <source>
        <dbReference type="EMBL" id="GIL57872.1"/>
    </source>
</evidence>
<proteinExistence type="inferred from homology"/>
<comment type="similarity">
    <text evidence="1">Belongs to the cytochrome P450 family.</text>
</comment>
<dbReference type="PANTHER" id="PTHR24305">
    <property type="entry name" value="CYTOCHROME P450"/>
    <property type="match status" value="1"/>
</dbReference>
<accession>A0A8J4F257</accession>
<name>A0A8J4F257_9CHLO</name>
<keyword evidence="3" id="KW-1185">Reference proteome</keyword>
<dbReference type="GO" id="GO:0005576">
    <property type="term" value="C:extracellular region"/>
    <property type="evidence" value="ECO:0007669"/>
    <property type="project" value="UniProtKB-SubCell"/>
</dbReference>
<dbReference type="Pfam" id="PF00067">
    <property type="entry name" value="p450"/>
    <property type="match status" value="1"/>
</dbReference>
<dbReference type="GO" id="GO:0005506">
    <property type="term" value="F:iron ion binding"/>
    <property type="evidence" value="ECO:0007669"/>
    <property type="project" value="InterPro"/>
</dbReference>
<evidence type="ECO:0000256" key="1">
    <source>
        <dbReference type="ARBA" id="ARBA00010617"/>
    </source>
</evidence>
<dbReference type="PRINTS" id="PR00463">
    <property type="entry name" value="EP450I"/>
</dbReference>
<evidence type="ECO:0000313" key="3">
    <source>
        <dbReference type="Proteomes" id="UP000747399"/>
    </source>
</evidence>
<dbReference type="GO" id="GO:0020037">
    <property type="term" value="F:heme binding"/>
    <property type="evidence" value="ECO:0007669"/>
    <property type="project" value="InterPro"/>
</dbReference>
<dbReference type="AlphaFoldDB" id="A0A8J4F257"/>
<organism evidence="2 3">
    <name type="scientific">Volvox africanus</name>
    <dbReference type="NCBI Taxonomy" id="51714"/>
    <lineage>
        <taxon>Eukaryota</taxon>
        <taxon>Viridiplantae</taxon>
        <taxon>Chlorophyta</taxon>
        <taxon>core chlorophytes</taxon>
        <taxon>Chlorophyceae</taxon>
        <taxon>CS clade</taxon>
        <taxon>Chlamydomonadales</taxon>
        <taxon>Volvocaceae</taxon>
        <taxon>Volvox</taxon>
    </lineage>
</organism>
<dbReference type="SUPFAM" id="SSF48264">
    <property type="entry name" value="Cytochrome P450"/>
    <property type="match status" value="1"/>
</dbReference>
<dbReference type="GO" id="GO:0016705">
    <property type="term" value="F:oxidoreductase activity, acting on paired donors, with incorporation or reduction of molecular oxygen"/>
    <property type="evidence" value="ECO:0007669"/>
    <property type="project" value="InterPro"/>
</dbReference>
<comment type="caution">
    <text evidence="2">The sequence shown here is derived from an EMBL/GenBank/DDBJ whole genome shotgun (WGS) entry which is preliminary data.</text>
</comment>
<dbReference type="InterPro" id="IPR050121">
    <property type="entry name" value="Cytochrome_P450_monoxygenase"/>
</dbReference>